<gene>
    <name evidence="1" type="ORF">AB8998_30270</name>
</gene>
<dbReference type="EMBL" id="JBGEDP010000002">
    <property type="protein sequence ID" value="MEY8018938.1"/>
    <property type="molecule type" value="Genomic_DNA"/>
</dbReference>
<protein>
    <submittedName>
        <fullName evidence="1">Uncharacterized protein</fullName>
    </submittedName>
</protein>
<sequence>MQLLRDLITRIRTRSPRRATTGRLADVHMWTIRDGWTSRAQAFRDETGRTFAVITRRAGDTGPGHINGAEMFRADAWAQFFPAEQAPPILVANVLDPLFKFKDSPQIVTLDFDDDGIFDRHHATDPADIETLNRLGAEWDEGADFLPYTPPPPKYAHVWRRFPVKDLPPRRLFRDMEPFMTADWGKAVEVAIHAIQDGGHIPDDVPPRVDAAARTLLYESIELGREPDNVWYINGQHRTEAMLRQGVEETVLRETRLIAEPPLPGEIGQIGES</sequence>
<keyword evidence="2" id="KW-1185">Reference proteome</keyword>
<comment type="caution">
    <text evidence="1">The sequence shown here is derived from an EMBL/GenBank/DDBJ whole genome shotgun (WGS) entry which is preliminary data.</text>
</comment>
<dbReference type="RefSeq" id="WP_369741986.1">
    <property type="nucleotide sequence ID" value="NZ_JBGEDP010000002.1"/>
</dbReference>
<evidence type="ECO:0000313" key="1">
    <source>
        <dbReference type="EMBL" id="MEY8018938.1"/>
    </source>
</evidence>
<evidence type="ECO:0000313" key="2">
    <source>
        <dbReference type="Proteomes" id="UP001564760"/>
    </source>
</evidence>
<organism evidence="1 2">
    <name type="scientific">Mycobacterium servetii</name>
    <dbReference type="NCBI Taxonomy" id="3237418"/>
    <lineage>
        <taxon>Bacteria</taxon>
        <taxon>Bacillati</taxon>
        <taxon>Actinomycetota</taxon>
        <taxon>Actinomycetes</taxon>
        <taxon>Mycobacteriales</taxon>
        <taxon>Mycobacteriaceae</taxon>
        <taxon>Mycobacterium</taxon>
    </lineage>
</organism>
<proteinExistence type="predicted"/>
<name>A0ABV4C8S2_9MYCO</name>
<dbReference type="Proteomes" id="UP001564760">
    <property type="component" value="Unassembled WGS sequence"/>
</dbReference>
<reference evidence="1 2" key="1">
    <citation type="submission" date="2024-08" db="EMBL/GenBank/DDBJ databases">
        <title>Mycobacterium servetensis sp. nov., a novel rapid-growing mycobacterial species recovered from a human patient in Zaragoza, Spain.</title>
        <authorList>
            <person name="Tristancho-Baro A.I."/>
            <person name="Buenestado-Serrano S."/>
            <person name="Garcia De Viedma D."/>
            <person name="Milagro-Beamonte A."/>
            <person name="Burillo N."/>
            <person name="Sanz S."/>
            <person name="Lopez-Calleja A.I."/>
            <person name="Penas-Utrilla D."/>
            <person name="Guardingo M."/>
            <person name="Garcia M.J."/>
            <person name="Vinuelas-Bayon J."/>
        </authorList>
    </citation>
    <scope>NUCLEOTIDE SEQUENCE [LARGE SCALE GENOMIC DNA]</scope>
    <source>
        <strain evidence="2">HUMS_12744610</strain>
    </source>
</reference>
<accession>A0ABV4C8S2</accession>